<dbReference type="Proteomes" id="UP000053051">
    <property type="component" value="Unassembled WGS sequence"/>
</dbReference>
<dbReference type="AlphaFoldDB" id="M1X190"/>
<evidence type="ECO:0000313" key="2">
    <source>
        <dbReference type="Proteomes" id="UP000053051"/>
    </source>
</evidence>
<reference evidence="1 2" key="1">
    <citation type="submission" date="2012-05" db="EMBL/GenBank/DDBJ databases">
        <authorList>
            <person name="Hilton J."/>
        </authorList>
    </citation>
    <scope>NUCLEOTIDE SEQUENCE [LARGE SCALE GENOMIC DNA]</scope>
    <source>
        <strain evidence="1 2">HH01</strain>
    </source>
</reference>
<accession>M1X190</accession>
<protein>
    <submittedName>
        <fullName evidence="1">Uncharacterized protein</fullName>
    </submittedName>
</protein>
<comment type="caution">
    <text evidence="1">The sequence shown here is derived from an EMBL/GenBank/DDBJ whole genome shotgun (WGS) entry which is preliminary data.</text>
</comment>
<name>M1X190_9NOST</name>
<organism evidence="1 2">
    <name type="scientific">Richelia intracellularis HH01</name>
    <dbReference type="NCBI Taxonomy" id="1165094"/>
    <lineage>
        <taxon>Bacteria</taxon>
        <taxon>Bacillati</taxon>
        <taxon>Cyanobacteriota</taxon>
        <taxon>Cyanophyceae</taxon>
        <taxon>Nostocales</taxon>
        <taxon>Nostocaceae</taxon>
        <taxon>Richelia</taxon>
    </lineage>
</organism>
<reference evidence="2" key="2">
    <citation type="submission" date="2016-01" db="EMBL/GenBank/DDBJ databases">
        <title>Diatom-associated endosymboitic cyanobacterium lacks core nitrogen metabolism enzymes.</title>
        <authorList>
            <person name="Hilton J.A."/>
            <person name="Foster R.A."/>
            <person name="Tripp H.J."/>
            <person name="Carter B.J."/>
            <person name="Zehr J.P."/>
            <person name="Villareal T.A."/>
        </authorList>
    </citation>
    <scope>NUCLEOTIDE SEQUENCE [LARGE SCALE GENOMIC DNA]</scope>
    <source>
        <strain evidence="2">HH01</strain>
    </source>
</reference>
<keyword evidence="2" id="KW-1185">Reference proteome</keyword>
<dbReference type="EMBL" id="CAIY01000073">
    <property type="protein sequence ID" value="CCH68003.1"/>
    <property type="molecule type" value="Genomic_DNA"/>
</dbReference>
<proteinExistence type="predicted"/>
<gene>
    <name evidence="1" type="ORF">RINTHH_18480</name>
</gene>
<sequence length="47" mass="5332">MLTETMANIKTFNKVGSAVTHKLSSISKITNMKPNTQTWETRIPRII</sequence>
<evidence type="ECO:0000313" key="1">
    <source>
        <dbReference type="EMBL" id="CCH68003.1"/>
    </source>
</evidence>